<comment type="caution">
    <text evidence="1">The sequence shown here is derived from an EMBL/GenBank/DDBJ whole genome shotgun (WGS) entry which is preliminary data.</text>
</comment>
<accession>A0A314XIZ3</accession>
<organism evidence="1 2">
    <name type="scientific">Prunus yedoensis var. nudiflora</name>
    <dbReference type="NCBI Taxonomy" id="2094558"/>
    <lineage>
        <taxon>Eukaryota</taxon>
        <taxon>Viridiplantae</taxon>
        <taxon>Streptophyta</taxon>
        <taxon>Embryophyta</taxon>
        <taxon>Tracheophyta</taxon>
        <taxon>Spermatophyta</taxon>
        <taxon>Magnoliopsida</taxon>
        <taxon>eudicotyledons</taxon>
        <taxon>Gunneridae</taxon>
        <taxon>Pentapetalae</taxon>
        <taxon>rosids</taxon>
        <taxon>fabids</taxon>
        <taxon>Rosales</taxon>
        <taxon>Rosaceae</taxon>
        <taxon>Amygdaloideae</taxon>
        <taxon>Amygdaleae</taxon>
        <taxon>Prunus</taxon>
    </lineage>
</organism>
<gene>
    <name evidence="1" type="ORF">Pyn_29187</name>
</gene>
<keyword evidence="2" id="KW-1185">Reference proteome</keyword>
<dbReference type="EMBL" id="PJQY01002649">
    <property type="protein sequence ID" value="PQP91898.1"/>
    <property type="molecule type" value="Genomic_DNA"/>
</dbReference>
<name>A0A314XIZ3_PRUYE</name>
<dbReference type="Proteomes" id="UP000250321">
    <property type="component" value="Unassembled WGS sequence"/>
</dbReference>
<evidence type="ECO:0000313" key="2">
    <source>
        <dbReference type="Proteomes" id="UP000250321"/>
    </source>
</evidence>
<sequence>MVSFDGLLIELMASSDSLFAEQMNALGAFGWLYDSVRVVGFGDELPMRSISSQLWEPCYQHNHDSPASIMAEVSPTAIHASSSSEIHT</sequence>
<reference evidence="1 2" key="1">
    <citation type="submission" date="2018-02" db="EMBL/GenBank/DDBJ databases">
        <title>Draft genome of wild Prunus yedoensis var. nudiflora.</title>
        <authorList>
            <person name="Baek S."/>
            <person name="Kim J.-H."/>
            <person name="Choi K."/>
            <person name="Kim G.-B."/>
            <person name="Cho A."/>
            <person name="Jang H."/>
            <person name="Shin C.-H."/>
            <person name="Yu H.-J."/>
            <person name="Mun J.-H."/>
        </authorList>
    </citation>
    <scope>NUCLEOTIDE SEQUENCE [LARGE SCALE GENOMIC DNA]</scope>
    <source>
        <strain evidence="2">cv. Jeju island</strain>
        <tissue evidence="1">Leaf</tissue>
    </source>
</reference>
<dbReference type="AlphaFoldDB" id="A0A314XIZ3"/>
<proteinExistence type="predicted"/>
<evidence type="ECO:0000313" key="1">
    <source>
        <dbReference type="EMBL" id="PQP91898.1"/>
    </source>
</evidence>
<protein>
    <submittedName>
        <fullName evidence="1">Uncharacterized protein</fullName>
    </submittedName>
</protein>